<organism evidence="2">
    <name type="scientific">Mucor ambiguus</name>
    <dbReference type="NCBI Taxonomy" id="91626"/>
    <lineage>
        <taxon>Eukaryota</taxon>
        <taxon>Fungi</taxon>
        <taxon>Fungi incertae sedis</taxon>
        <taxon>Mucoromycota</taxon>
        <taxon>Mucoromycotina</taxon>
        <taxon>Mucoromycetes</taxon>
        <taxon>Mucorales</taxon>
        <taxon>Mucorineae</taxon>
        <taxon>Mucoraceae</taxon>
        <taxon>Mucor</taxon>
    </lineage>
</organism>
<gene>
    <name evidence="2" type="ORF">MAM1_0002d00177</name>
</gene>
<dbReference type="Proteomes" id="UP000053815">
    <property type="component" value="Unassembled WGS sequence"/>
</dbReference>
<evidence type="ECO:0000313" key="2">
    <source>
        <dbReference type="EMBL" id="GAN00755.1"/>
    </source>
</evidence>
<feature type="region of interest" description="Disordered" evidence="1">
    <location>
        <begin position="225"/>
        <end position="279"/>
    </location>
</feature>
<dbReference type="OrthoDB" id="2431475at2759"/>
<proteinExistence type="predicted"/>
<dbReference type="AlphaFoldDB" id="A0A0C9LPF1"/>
<protein>
    <submittedName>
        <fullName evidence="2">Uncharacterized protein</fullName>
    </submittedName>
</protein>
<reference evidence="2" key="1">
    <citation type="submission" date="2014-09" db="EMBL/GenBank/DDBJ databases">
        <title>Draft genome sequence of an oleaginous Mucoromycotina fungus Mucor ambiguus NBRC6742.</title>
        <authorList>
            <person name="Takeda I."/>
            <person name="Yamane N."/>
            <person name="Morita T."/>
            <person name="Tamano K."/>
            <person name="Machida M."/>
            <person name="Baker S."/>
            <person name="Koike H."/>
        </authorList>
    </citation>
    <scope>NUCLEOTIDE SEQUENCE</scope>
    <source>
        <strain evidence="2">NBRC 6742</strain>
    </source>
</reference>
<dbReference type="PANTHER" id="PTHR40132">
    <property type="entry name" value="PRE-MRNA-SPLICING FACTOR 38B"/>
    <property type="match status" value="1"/>
</dbReference>
<evidence type="ECO:0000256" key="1">
    <source>
        <dbReference type="SAM" id="MobiDB-lite"/>
    </source>
</evidence>
<name>A0A0C9LPF1_9FUNG</name>
<dbReference type="PANTHER" id="PTHR40132:SF1">
    <property type="entry name" value="PRE-MRNA-SPLICING FACTOR 38B"/>
    <property type="match status" value="1"/>
</dbReference>
<keyword evidence="3" id="KW-1185">Reference proteome</keyword>
<feature type="compositionally biased region" description="Basic residues" evidence="1">
    <location>
        <begin position="238"/>
        <end position="250"/>
    </location>
</feature>
<feature type="region of interest" description="Disordered" evidence="1">
    <location>
        <begin position="47"/>
        <end position="213"/>
    </location>
</feature>
<sequence length="279" mass="32299">MPPKKTNAVNSVVSDLIRAAAGASARNVSDEDVDKYVADLILKEAEEKRKKYNQVGVKAYQPDTPPSNKPKPNTRFLLNMVKATDSHNQAVIKANEENVAKLRQERLERERKQREDSRRKDDEKRRSRHHRHHREDRHHHHHQPTSGSTRESPSPERSHSSKHKRHRSRSRSRSPSKKDSKRHRHDKKEKPVQFKGRGKVKINSSMDKYFSKGYDPLLDVVSDKEDDYVFAVNDDKDKKKRKSKKKKKSKKNDTDSDSSVDNGPLPPPHVVRAWDVGKA</sequence>
<dbReference type="EMBL" id="DF836291">
    <property type="protein sequence ID" value="GAN00755.1"/>
    <property type="molecule type" value="Genomic_DNA"/>
</dbReference>
<feature type="compositionally biased region" description="Basic residues" evidence="1">
    <location>
        <begin position="126"/>
        <end position="143"/>
    </location>
</feature>
<dbReference type="STRING" id="91626.A0A0C9LPF1"/>
<accession>A0A0C9LPF1</accession>
<feature type="compositionally biased region" description="Basic residues" evidence="1">
    <location>
        <begin position="160"/>
        <end position="187"/>
    </location>
</feature>
<feature type="compositionally biased region" description="Basic and acidic residues" evidence="1">
    <location>
        <begin position="94"/>
        <end position="125"/>
    </location>
</feature>
<evidence type="ECO:0000313" key="3">
    <source>
        <dbReference type="Proteomes" id="UP000053815"/>
    </source>
</evidence>